<accession>A0ABU6C6X3</accession>
<proteinExistence type="predicted"/>
<dbReference type="InterPro" id="IPR051207">
    <property type="entry name" value="ComplexI_NDUFA9_subunit"/>
</dbReference>
<name>A0ABU6C6X3_9ACTN</name>
<evidence type="ECO:0000259" key="1">
    <source>
        <dbReference type="Pfam" id="PF13460"/>
    </source>
</evidence>
<keyword evidence="3" id="KW-1185">Reference proteome</keyword>
<sequence length="257" mass="27324">MSVDTTILVTGGTGTLGRHVLPLLRQAAPGRRVRVLSRGERPDADGITYVTGDLMTGEHVAAAMAGVDTVLHLAGGAKGDDVVATHLVEAAREAGVRHIVHISVIGADRMPMAWFATQRAAEEVITGSGIPWTLLRAAQFHDLVHTMVSKMAKLPLVPAPGMRLEPVDARDVAQRLVELTLGAPAGLVAELAGPTVYTMDDVVRRYLGATGRRRPVLGMRMPGKVGRAYRDGVNLAQSAQAVHGDRTWEAFLAERAA</sequence>
<comment type="caution">
    <text evidence="2">The sequence shown here is derived from an EMBL/GenBank/DDBJ whole genome shotgun (WGS) entry which is preliminary data.</text>
</comment>
<protein>
    <submittedName>
        <fullName evidence="2">NAD(P)H-binding protein</fullName>
    </submittedName>
</protein>
<dbReference type="Pfam" id="PF13460">
    <property type="entry name" value="NAD_binding_10"/>
    <property type="match status" value="1"/>
</dbReference>
<reference evidence="2 3" key="1">
    <citation type="submission" date="2022-10" db="EMBL/GenBank/DDBJ databases">
        <authorList>
            <person name="Xie J."/>
            <person name="Shen N."/>
        </authorList>
    </citation>
    <scope>NUCLEOTIDE SEQUENCE [LARGE SCALE GENOMIC DNA]</scope>
    <source>
        <strain evidence="2 3">DSM 41681</strain>
    </source>
</reference>
<dbReference type="PANTHER" id="PTHR12126:SF11">
    <property type="entry name" value="NADH DEHYDROGENASE [UBIQUINONE] 1 ALPHA SUBCOMPLEX SUBUNIT 9, MITOCHONDRIAL"/>
    <property type="match status" value="1"/>
</dbReference>
<dbReference type="RefSeq" id="WP_324767553.1">
    <property type="nucleotide sequence ID" value="NZ_BAAATS010000005.1"/>
</dbReference>
<evidence type="ECO:0000313" key="2">
    <source>
        <dbReference type="EMBL" id="MEB3960464.1"/>
    </source>
</evidence>
<dbReference type="InterPro" id="IPR036291">
    <property type="entry name" value="NAD(P)-bd_dom_sf"/>
</dbReference>
<dbReference type="EMBL" id="JAOZYB010000050">
    <property type="protein sequence ID" value="MEB3960464.1"/>
    <property type="molecule type" value="Genomic_DNA"/>
</dbReference>
<dbReference type="Proteomes" id="UP001352223">
    <property type="component" value="Unassembled WGS sequence"/>
</dbReference>
<dbReference type="Gene3D" id="3.40.50.720">
    <property type="entry name" value="NAD(P)-binding Rossmann-like Domain"/>
    <property type="match status" value="1"/>
</dbReference>
<dbReference type="SUPFAM" id="SSF51735">
    <property type="entry name" value="NAD(P)-binding Rossmann-fold domains"/>
    <property type="match status" value="1"/>
</dbReference>
<dbReference type="PANTHER" id="PTHR12126">
    <property type="entry name" value="NADH-UBIQUINONE OXIDOREDUCTASE 39 KDA SUBUNIT-RELATED"/>
    <property type="match status" value="1"/>
</dbReference>
<gene>
    <name evidence="2" type="ORF">OKJ48_09420</name>
</gene>
<feature type="domain" description="NAD(P)-binding" evidence="1">
    <location>
        <begin position="11"/>
        <end position="177"/>
    </location>
</feature>
<dbReference type="InterPro" id="IPR016040">
    <property type="entry name" value="NAD(P)-bd_dom"/>
</dbReference>
<organism evidence="2 3">
    <name type="scientific">Streptomyces kunmingensis</name>
    <dbReference type="NCBI Taxonomy" id="68225"/>
    <lineage>
        <taxon>Bacteria</taxon>
        <taxon>Bacillati</taxon>
        <taxon>Actinomycetota</taxon>
        <taxon>Actinomycetes</taxon>
        <taxon>Kitasatosporales</taxon>
        <taxon>Streptomycetaceae</taxon>
        <taxon>Streptomyces</taxon>
    </lineage>
</organism>
<evidence type="ECO:0000313" key="3">
    <source>
        <dbReference type="Proteomes" id="UP001352223"/>
    </source>
</evidence>